<feature type="transmembrane region" description="Helical" evidence="1">
    <location>
        <begin position="256"/>
        <end position="272"/>
    </location>
</feature>
<dbReference type="EMBL" id="UOGA01000226">
    <property type="protein sequence ID" value="VAX22533.1"/>
    <property type="molecule type" value="Genomic_DNA"/>
</dbReference>
<feature type="transmembrane region" description="Helical" evidence="1">
    <location>
        <begin position="130"/>
        <end position="156"/>
    </location>
</feature>
<reference evidence="2" key="1">
    <citation type="submission" date="2018-06" db="EMBL/GenBank/DDBJ databases">
        <authorList>
            <person name="Zhirakovskaya E."/>
        </authorList>
    </citation>
    <scope>NUCLEOTIDE SEQUENCE</scope>
</reference>
<proteinExistence type="predicted"/>
<feature type="transmembrane region" description="Helical" evidence="1">
    <location>
        <begin position="67"/>
        <end position="86"/>
    </location>
</feature>
<evidence type="ECO:0000313" key="2">
    <source>
        <dbReference type="EMBL" id="VAX22533.1"/>
    </source>
</evidence>
<feature type="transmembrane region" description="Helical" evidence="1">
    <location>
        <begin position="34"/>
        <end position="55"/>
    </location>
</feature>
<feature type="transmembrane region" description="Helical" evidence="1">
    <location>
        <begin position="343"/>
        <end position="364"/>
    </location>
</feature>
<dbReference type="Gene3D" id="1.20.1530.20">
    <property type="match status" value="1"/>
</dbReference>
<evidence type="ECO:0008006" key="3">
    <source>
        <dbReference type="Google" id="ProtNLM"/>
    </source>
</evidence>
<sequence length="399" mass="43853">MNLVWIVIIIIAVGFLGGRFVFSKERFPAVLRDMFLTGWEFILLGLAIGPLGLNIIGEERLEQLDPFIALGLGWAGLIFGTQLRWADILKVDRSILKLTLFQFLLVWLGLFTLFLFLALVLFNLPLAESIASACIVAAAGAISSPTALSLIAPSLPRSRAGAVRNLRIVATLDVAPALVMIGLVFCFFPAESGGLYMPRQGVWLLLYSILMAIALSILFLNFGRDRLSNEEDLSVFIGFIVFVAGIAFYLNLSPLFLSLLTGIILANILKTDDRIFKMMYATEKPFYVIMLIVTGLWWSSFDLKIWFAAGAIVMLRLLIKMVAVDLVSRRLSKENALPEKAGLALCAQGVLALAIGLNFLLVYPGDGPKLVFGVIVMTTIVNEIAAPFLIRRVMSEDDS</sequence>
<keyword evidence="1" id="KW-1133">Transmembrane helix</keyword>
<feature type="transmembrane region" description="Helical" evidence="1">
    <location>
        <begin position="284"/>
        <end position="299"/>
    </location>
</feature>
<keyword evidence="1" id="KW-0472">Membrane</keyword>
<feature type="transmembrane region" description="Helical" evidence="1">
    <location>
        <begin position="168"/>
        <end position="190"/>
    </location>
</feature>
<organism evidence="2">
    <name type="scientific">hydrothermal vent metagenome</name>
    <dbReference type="NCBI Taxonomy" id="652676"/>
    <lineage>
        <taxon>unclassified sequences</taxon>
        <taxon>metagenomes</taxon>
        <taxon>ecological metagenomes</taxon>
    </lineage>
</organism>
<accession>A0A3B1CCX8</accession>
<feature type="transmembrane region" description="Helical" evidence="1">
    <location>
        <begin position="6"/>
        <end position="22"/>
    </location>
</feature>
<feature type="transmembrane region" description="Helical" evidence="1">
    <location>
        <begin position="202"/>
        <end position="221"/>
    </location>
</feature>
<evidence type="ECO:0000256" key="1">
    <source>
        <dbReference type="SAM" id="Phobius"/>
    </source>
</evidence>
<dbReference type="AlphaFoldDB" id="A0A3B1CCX8"/>
<protein>
    <recommendedName>
        <fullName evidence="3">Cation/H+ exchanger domain-containing protein</fullName>
    </recommendedName>
</protein>
<feature type="transmembrane region" description="Helical" evidence="1">
    <location>
        <begin position="98"/>
        <end position="124"/>
    </location>
</feature>
<name>A0A3B1CCX8_9ZZZZ</name>
<keyword evidence="1" id="KW-0812">Transmembrane</keyword>
<feature type="transmembrane region" description="Helical" evidence="1">
    <location>
        <begin position="233"/>
        <end position="250"/>
    </location>
</feature>
<gene>
    <name evidence="2" type="ORF">MNBD_NITROSPINAE04-1160</name>
</gene>
<feature type="transmembrane region" description="Helical" evidence="1">
    <location>
        <begin position="370"/>
        <end position="390"/>
    </location>
</feature>
<feature type="transmembrane region" description="Helical" evidence="1">
    <location>
        <begin position="305"/>
        <end position="323"/>
    </location>
</feature>
<dbReference type="InterPro" id="IPR038770">
    <property type="entry name" value="Na+/solute_symporter_sf"/>
</dbReference>